<dbReference type="PANTHER" id="PTHR11130:SF0">
    <property type="entry name" value="GLUTATHIONE SYNTHETASE"/>
    <property type="match status" value="1"/>
</dbReference>
<dbReference type="FunFam" id="3.30.1490.50:FF:000002">
    <property type="entry name" value="Glutathione synthetase"/>
    <property type="match status" value="1"/>
</dbReference>
<evidence type="ECO:0000313" key="16">
    <source>
        <dbReference type="Proteomes" id="UP000605846"/>
    </source>
</evidence>
<keyword evidence="16" id="KW-1185">Reference proteome</keyword>
<dbReference type="UniPathway" id="UPA00142">
    <property type="reaction ID" value="UER00210"/>
</dbReference>
<comment type="catalytic activity">
    <reaction evidence="10">
        <text>gamma-L-glutamyl-L-cysteine + glycine + ATP = glutathione + ADP + phosphate + H(+)</text>
        <dbReference type="Rhea" id="RHEA:13557"/>
        <dbReference type="ChEBI" id="CHEBI:15378"/>
        <dbReference type="ChEBI" id="CHEBI:30616"/>
        <dbReference type="ChEBI" id="CHEBI:43474"/>
        <dbReference type="ChEBI" id="CHEBI:57305"/>
        <dbReference type="ChEBI" id="CHEBI:57925"/>
        <dbReference type="ChEBI" id="CHEBI:58173"/>
        <dbReference type="ChEBI" id="CHEBI:456216"/>
        <dbReference type="EC" id="6.3.2.3"/>
    </reaction>
</comment>
<gene>
    <name evidence="15" type="ORF">EC973_001179</name>
</gene>
<feature type="binding site" evidence="13">
    <location>
        <begin position="152"/>
        <end position="155"/>
    </location>
    <ligand>
        <name>substrate</name>
    </ligand>
</feature>
<dbReference type="PANTHER" id="PTHR11130">
    <property type="entry name" value="GLUTATHIONE SYNTHETASE"/>
    <property type="match status" value="1"/>
</dbReference>
<dbReference type="SUPFAM" id="SSF56059">
    <property type="entry name" value="Glutathione synthetase ATP-binding domain-like"/>
    <property type="match status" value="1"/>
</dbReference>
<evidence type="ECO:0000256" key="12">
    <source>
        <dbReference type="PIRSR" id="PIRSR001558-2"/>
    </source>
</evidence>
<keyword evidence="8 10" id="KW-0067">ATP-binding</keyword>
<reference evidence="15" key="1">
    <citation type="submission" date="2020-01" db="EMBL/GenBank/DDBJ databases">
        <title>Genome Sequencing of Three Apophysomyces-Like Fungal Strains Confirms a Novel Fungal Genus in the Mucoromycota with divergent Burkholderia-like Endosymbiotic Bacteria.</title>
        <authorList>
            <person name="Stajich J.E."/>
            <person name="Macias A.M."/>
            <person name="Carter-House D."/>
            <person name="Lovett B."/>
            <person name="Kasson L.R."/>
            <person name="Berry K."/>
            <person name="Grigoriev I."/>
            <person name="Chang Y."/>
            <person name="Spatafora J."/>
            <person name="Kasson M.T."/>
        </authorList>
    </citation>
    <scope>NUCLEOTIDE SEQUENCE</scope>
    <source>
        <strain evidence="15">NRRL A-21654</strain>
    </source>
</reference>
<dbReference type="GO" id="GO:0000287">
    <property type="term" value="F:magnesium ion binding"/>
    <property type="evidence" value="ECO:0007669"/>
    <property type="project" value="UniProtKB-UniRule"/>
</dbReference>
<name>A0A8H7BK43_9FUNG</name>
<dbReference type="Gene3D" id="1.10.1080.10">
    <property type="entry name" value="Glutathione Synthetase, Chain A, domain 3"/>
    <property type="match status" value="1"/>
</dbReference>
<dbReference type="EC" id="6.3.2.3" evidence="10"/>
<evidence type="ECO:0000256" key="1">
    <source>
        <dbReference type="ARBA" id="ARBA00004965"/>
    </source>
</evidence>
<dbReference type="Proteomes" id="UP000605846">
    <property type="component" value="Unassembled WGS sequence"/>
</dbReference>
<dbReference type="PIRSF" id="PIRSF001558">
    <property type="entry name" value="GSHase"/>
    <property type="match status" value="1"/>
</dbReference>
<evidence type="ECO:0000256" key="11">
    <source>
        <dbReference type="PIRSR" id="PIRSR001558-1"/>
    </source>
</evidence>
<keyword evidence="4 10" id="KW-0436">Ligase</keyword>
<feature type="binding site" evidence="12">
    <location>
        <position position="377"/>
    </location>
    <ligand>
        <name>Mg(2+)</name>
        <dbReference type="ChEBI" id="CHEBI:18420"/>
    </ligand>
</feature>
<evidence type="ECO:0000256" key="6">
    <source>
        <dbReference type="ARBA" id="ARBA00022723"/>
    </source>
</evidence>
<evidence type="ECO:0000256" key="7">
    <source>
        <dbReference type="ARBA" id="ARBA00022741"/>
    </source>
</evidence>
<feature type="binding site" evidence="13">
    <location>
        <begin position="277"/>
        <end position="280"/>
    </location>
    <ligand>
        <name>substrate</name>
    </ligand>
</feature>
<feature type="binding site" evidence="11">
    <location>
        <position position="126"/>
    </location>
    <ligand>
        <name>substrate</name>
    </ligand>
</feature>
<evidence type="ECO:0000259" key="14">
    <source>
        <dbReference type="Pfam" id="PF03199"/>
    </source>
</evidence>
<dbReference type="Pfam" id="PF03917">
    <property type="entry name" value="GSH_synth_ATP"/>
    <property type="match status" value="1"/>
</dbReference>
<dbReference type="GO" id="GO:0005524">
    <property type="term" value="F:ATP binding"/>
    <property type="evidence" value="ECO:0007669"/>
    <property type="project" value="UniProtKB-UniRule"/>
</dbReference>
<evidence type="ECO:0000256" key="8">
    <source>
        <dbReference type="ARBA" id="ARBA00022840"/>
    </source>
</evidence>
<dbReference type="GO" id="GO:0043295">
    <property type="term" value="F:glutathione binding"/>
    <property type="evidence" value="ECO:0007669"/>
    <property type="project" value="UniProtKB-UniRule"/>
</dbReference>
<dbReference type="AlphaFoldDB" id="A0A8H7BK43"/>
<comment type="cofactor">
    <cofactor evidence="10 12">
        <name>Mg(2+)</name>
        <dbReference type="ChEBI" id="CHEBI:18420"/>
    </cofactor>
    <text evidence="10 12">Binds 1 Mg(2+) ion per subunit.</text>
</comment>
<dbReference type="FunFam" id="3.40.50.1760:FF:000001">
    <property type="entry name" value="Glutathione synthetase"/>
    <property type="match status" value="1"/>
</dbReference>
<organism evidence="15 16">
    <name type="scientific">Apophysomyces ossiformis</name>
    <dbReference type="NCBI Taxonomy" id="679940"/>
    <lineage>
        <taxon>Eukaryota</taxon>
        <taxon>Fungi</taxon>
        <taxon>Fungi incertae sedis</taxon>
        <taxon>Mucoromycota</taxon>
        <taxon>Mucoromycotina</taxon>
        <taxon>Mucoromycetes</taxon>
        <taxon>Mucorales</taxon>
        <taxon>Mucorineae</taxon>
        <taxon>Mucoraceae</taxon>
        <taxon>Apophysomyces</taxon>
    </lineage>
</organism>
<feature type="domain" description="Glutathione synthase substrate-binding" evidence="14">
    <location>
        <begin position="213"/>
        <end position="313"/>
    </location>
</feature>
<evidence type="ECO:0000256" key="3">
    <source>
        <dbReference type="ARBA" id="ARBA00011738"/>
    </source>
</evidence>
<dbReference type="InterPro" id="IPR004887">
    <property type="entry name" value="GSH_synth_subst-bd"/>
</dbReference>
<dbReference type="Gene3D" id="3.30.1490.80">
    <property type="match status" value="1"/>
</dbReference>
<dbReference type="InterPro" id="IPR005615">
    <property type="entry name" value="Glutathione_synthase"/>
</dbReference>
<dbReference type="GO" id="GO:0004363">
    <property type="term" value="F:glutathione synthase activity"/>
    <property type="evidence" value="ECO:0007669"/>
    <property type="project" value="UniProtKB-UniRule"/>
</dbReference>
<dbReference type="Pfam" id="PF03199">
    <property type="entry name" value="GSH_synthase"/>
    <property type="match status" value="1"/>
</dbReference>
<sequence length="481" mass="53588">MEYPPSISSRELDDLRAVAIDWALAHGLVVRPTADKQIHFANASAVNHAPFTLYPSPFPRTEFEKAKGLQQSWNALIHKMSQDDDLIAEAMETLSKVDDFMDKLYDIYLKVKKEGLAQPASLGIYRCDYLLHAPEGADTKTARIQQVEFNTIAASFASLSTRASEMHRYLLRAVEGYAGGQIKLNQLPENRGVEGLSNGIASAWRLYGKPDAYVLMVTQEGERNAFDQRWLEYSLLETHGVRLLRRSLTEIYDKATLNPTNKALIIDGHEIAVTYFRSAYGPEDYPTSKEWDARLLLERSLSIKCPTVAYQLVGAKKVQQMLAVPGRLERYLDVYTADLLRESFTGLYPLDDTQEGQKAYEMALNSPDGLVLKPQREGGGHNFYGKEIVDILKNTSSSERNAYILMDLIKSPPLENVMVREGQIIKSKVAGELGIYGVYLDDGQNAVLNDVVGHLLRTKAHTVNEGGVAAGFAVIDSPLLV</sequence>
<feature type="binding site" evidence="11">
    <location>
        <position position="459"/>
    </location>
    <ligand>
        <name>ATP</name>
        <dbReference type="ChEBI" id="CHEBI:30616"/>
    </ligand>
</feature>
<comment type="subunit">
    <text evidence="3">Homodimer.</text>
</comment>
<feature type="binding site" evidence="11">
    <location>
        <position position="228"/>
    </location>
    <ligand>
        <name>substrate</name>
    </ligand>
</feature>
<evidence type="ECO:0000256" key="10">
    <source>
        <dbReference type="PIRNR" id="PIRNR001558"/>
    </source>
</evidence>
<evidence type="ECO:0000256" key="9">
    <source>
        <dbReference type="ARBA" id="ARBA00022842"/>
    </source>
</evidence>
<feature type="binding site" evidence="11">
    <location>
        <position position="432"/>
    </location>
    <ligand>
        <name>ATP</name>
        <dbReference type="ChEBI" id="CHEBI:30616"/>
    </ligand>
</feature>
<evidence type="ECO:0000256" key="13">
    <source>
        <dbReference type="PIRSR" id="PIRSR001558-3"/>
    </source>
</evidence>
<proteinExistence type="inferred from homology"/>
<feature type="binding site" evidence="11">
    <location>
        <position position="148"/>
    </location>
    <ligand>
        <name>ATP</name>
        <dbReference type="ChEBI" id="CHEBI:30616"/>
    </ligand>
</feature>
<feature type="binding site" evidence="11">
    <location>
        <position position="465"/>
    </location>
    <ligand>
        <name>ATP</name>
        <dbReference type="ChEBI" id="CHEBI:30616"/>
    </ligand>
</feature>
<feature type="binding site" evidence="11">
    <location>
        <begin position="373"/>
        <end position="382"/>
    </location>
    <ligand>
        <name>ATP</name>
        <dbReference type="ChEBI" id="CHEBI:30616"/>
    </ligand>
</feature>
<comment type="similarity">
    <text evidence="2 10">Belongs to the eukaryotic GSH synthase family.</text>
</comment>
<accession>A0A8H7BK43</accession>
<feature type="binding site" evidence="11">
    <location>
        <begin position="406"/>
        <end position="409"/>
    </location>
    <ligand>
        <name>ATP</name>
        <dbReference type="ChEBI" id="CHEBI:30616"/>
    </ligand>
</feature>
<protein>
    <recommendedName>
        <fullName evidence="10">Glutathione synthetase</fullName>
        <shortName evidence="10">GSH-S</shortName>
        <ecNumber evidence="10">6.3.2.3</ecNumber>
    </recommendedName>
</protein>
<comment type="pathway">
    <text evidence="1 10">Sulfur metabolism; glutathione biosynthesis; glutathione from L-cysteine and L-glutamate: step 2/2.</text>
</comment>
<feature type="binding site" evidence="13">
    <location>
        <begin position="222"/>
        <end position="224"/>
    </location>
    <ligand>
        <name>substrate</name>
    </ligand>
</feature>
<dbReference type="Gene3D" id="3.40.50.1760">
    <property type="entry name" value="Glutathione synthase, substrate-binding domain superfamily, eukaryotic"/>
    <property type="match status" value="1"/>
</dbReference>
<dbReference type="InterPro" id="IPR016185">
    <property type="entry name" value="PreATP-grasp_dom_sf"/>
</dbReference>
<dbReference type="InterPro" id="IPR014042">
    <property type="entry name" value="Glutathione_synthase_a-hlx"/>
</dbReference>
<feature type="binding site" evidence="12">
    <location>
        <position position="148"/>
    </location>
    <ligand>
        <name>Mg(2+)</name>
        <dbReference type="ChEBI" id="CHEBI:18420"/>
    </ligand>
</feature>
<dbReference type="InterPro" id="IPR014049">
    <property type="entry name" value="Glutathione_synthase_N_euk"/>
</dbReference>
<evidence type="ECO:0000256" key="5">
    <source>
        <dbReference type="ARBA" id="ARBA00022684"/>
    </source>
</evidence>
<feature type="binding site" evidence="11">
    <location>
        <position position="384"/>
    </location>
    <ligand>
        <name>ATP</name>
        <dbReference type="ChEBI" id="CHEBI:30616"/>
    </ligand>
</feature>
<dbReference type="Gene3D" id="3.30.470.20">
    <property type="entry name" value="ATP-grasp fold, B domain"/>
    <property type="match status" value="1"/>
</dbReference>
<evidence type="ECO:0000313" key="15">
    <source>
        <dbReference type="EMBL" id="KAF7724278.1"/>
    </source>
</evidence>
<evidence type="ECO:0000256" key="2">
    <source>
        <dbReference type="ARBA" id="ARBA00010385"/>
    </source>
</evidence>
<dbReference type="Gene3D" id="3.30.1490.50">
    <property type="match status" value="1"/>
</dbReference>
<evidence type="ECO:0000256" key="4">
    <source>
        <dbReference type="ARBA" id="ARBA00022598"/>
    </source>
</evidence>
<dbReference type="GO" id="GO:0005829">
    <property type="term" value="C:cytosol"/>
    <property type="evidence" value="ECO:0007669"/>
    <property type="project" value="TreeGrafter"/>
</dbReference>
<keyword evidence="7 10" id="KW-0547">Nucleotide-binding</keyword>
<feature type="binding site" evidence="12">
    <location>
        <position position="150"/>
    </location>
    <ligand>
        <name>Mg(2+)</name>
        <dbReference type="ChEBI" id="CHEBI:18420"/>
    </ligand>
</feature>
<keyword evidence="5 10" id="KW-0317">Glutathione biosynthesis</keyword>
<feature type="binding site" evidence="11">
    <location>
        <position position="457"/>
    </location>
    <ligand>
        <name>substrate</name>
    </ligand>
</feature>
<dbReference type="InterPro" id="IPR037013">
    <property type="entry name" value="GSH-S_sub-bd_sf"/>
</dbReference>
<feature type="binding site" evidence="11">
    <location>
        <position position="316"/>
    </location>
    <ligand>
        <name>ATP</name>
        <dbReference type="ChEBI" id="CHEBI:30616"/>
    </ligand>
</feature>
<keyword evidence="6 10" id="KW-0479">Metal-binding</keyword>
<comment type="caution">
    <text evidence="15">The sequence shown here is derived from an EMBL/GenBank/DDBJ whole genome shotgun (WGS) entry which is preliminary data.</text>
</comment>
<dbReference type="InterPro" id="IPR014709">
    <property type="entry name" value="Glutathione_synthase_C_euk"/>
</dbReference>
<keyword evidence="9 10" id="KW-0460">Magnesium</keyword>
<dbReference type="OrthoDB" id="2020073at2759"/>
<dbReference type="NCBIfam" id="TIGR01986">
    <property type="entry name" value="glut_syn_euk"/>
    <property type="match status" value="1"/>
</dbReference>
<dbReference type="SUPFAM" id="SSF52440">
    <property type="entry name" value="PreATP-grasp domain"/>
    <property type="match status" value="1"/>
</dbReference>
<feature type="binding site" evidence="13">
    <location>
        <begin position="468"/>
        <end position="469"/>
    </location>
    <ligand>
        <name>substrate</name>
    </ligand>
</feature>
<dbReference type="EMBL" id="JABAYA010000124">
    <property type="protein sequence ID" value="KAF7724278.1"/>
    <property type="molecule type" value="Genomic_DNA"/>
</dbReference>